<comment type="similarity">
    <text evidence="7">Belongs to the binding-protein-dependent transport system permease family.</text>
</comment>
<feature type="domain" description="ABC transmembrane type-1" evidence="8">
    <location>
        <begin position="52"/>
        <end position="236"/>
    </location>
</feature>
<feature type="transmembrane region" description="Helical" evidence="7">
    <location>
        <begin position="122"/>
        <end position="141"/>
    </location>
</feature>
<comment type="subcellular location">
    <subcellularLocation>
        <location evidence="1 7">Cell membrane</location>
        <topology evidence="1 7">Multi-pass membrane protein</topology>
    </subcellularLocation>
</comment>
<dbReference type="AlphaFoldDB" id="A0A6L7G5L1"/>
<name>A0A6L7G5L1_9RHOB</name>
<evidence type="ECO:0000259" key="8">
    <source>
        <dbReference type="PROSITE" id="PS50928"/>
    </source>
</evidence>
<evidence type="ECO:0000256" key="7">
    <source>
        <dbReference type="RuleBase" id="RU363032"/>
    </source>
</evidence>
<comment type="caution">
    <text evidence="9">The sequence shown here is derived from an EMBL/GenBank/DDBJ whole genome shotgun (WGS) entry which is preliminary data.</text>
</comment>
<sequence>MTRFKKALMPAISVLLLFVVWQLAVLMFKLPTYILPGPVEIFGGIWDQSDKLGSNITVTLGNTLIGFVIGTAIGLGLAVVMVLSGWIYDFVMPVAVAISSVPTAAFVPLALIWFGMGDESKIAMAALAVSFAVLLNAVTGLQSSPRDQVNLLRSFGASRFKVLLKLQLPAAMPSIMTGMRVGLSRATITVIVTEMLGAYSGIGQVIYQATSVVDYVTVWAAVLVASAGSLVLYGLLAALDARLVWWR</sequence>
<dbReference type="Proteomes" id="UP000477911">
    <property type="component" value="Unassembled WGS sequence"/>
</dbReference>
<dbReference type="GO" id="GO:0005886">
    <property type="term" value="C:plasma membrane"/>
    <property type="evidence" value="ECO:0007669"/>
    <property type="project" value="UniProtKB-SubCell"/>
</dbReference>
<protein>
    <submittedName>
        <fullName evidence="9">ABC transporter permease subunit</fullName>
    </submittedName>
</protein>
<reference evidence="9 10" key="1">
    <citation type="submission" date="2019-12" db="EMBL/GenBank/DDBJ databases">
        <authorList>
            <person name="Li M."/>
        </authorList>
    </citation>
    <scope>NUCLEOTIDE SEQUENCE [LARGE SCALE GENOMIC DNA]</scope>
    <source>
        <strain evidence="9 10">GBMRC 2024</strain>
    </source>
</reference>
<evidence type="ECO:0000313" key="10">
    <source>
        <dbReference type="Proteomes" id="UP000477911"/>
    </source>
</evidence>
<dbReference type="EMBL" id="WUMU01000014">
    <property type="protein sequence ID" value="MXN18640.1"/>
    <property type="molecule type" value="Genomic_DNA"/>
</dbReference>
<keyword evidence="5 7" id="KW-1133">Transmembrane helix</keyword>
<feature type="transmembrane region" description="Helical" evidence="7">
    <location>
        <begin position="94"/>
        <end position="116"/>
    </location>
</feature>
<feature type="transmembrane region" description="Helical" evidence="7">
    <location>
        <begin position="186"/>
        <end position="207"/>
    </location>
</feature>
<dbReference type="CDD" id="cd06261">
    <property type="entry name" value="TM_PBP2"/>
    <property type="match status" value="1"/>
</dbReference>
<feature type="transmembrane region" description="Helical" evidence="7">
    <location>
        <begin position="7"/>
        <end position="28"/>
    </location>
</feature>
<evidence type="ECO:0000256" key="3">
    <source>
        <dbReference type="ARBA" id="ARBA00022475"/>
    </source>
</evidence>
<evidence type="ECO:0000313" key="9">
    <source>
        <dbReference type="EMBL" id="MXN18640.1"/>
    </source>
</evidence>
<evidence type="ECO:0000256" key="1">
    <source>
        <dbReference type="ARBA" id="ARBA00004651"/>
    </source>
</evidence>
<evidence type="ECO:0000256" key="6">
    <source>
        <dbReference type="ARBA" id="ARBA00023136"/>
    </source>
</evidence>
<keyword evidence="10" id="KW-1185">Reference proteome</keyword>
<keyword evidence="6 7" id="KW-0472">Membrane</keyword>
<evidence type="ECO:0000256" key="4">
    <source>
        <dbReference type="ARBA" id="ARBA00022692"/>
    </source>
</evidence>
<dbReference type="PANTHER" id="PTHR30151:SF20">
    <property type="entry name" value="ABC TRANSPORTER PERMEASE PROTEIN HI_0355-RELATED"/>
    <property type="match status" value="1"/>
</dbReference>
<dbReference type="GO" id="GO:0055085">
    <property type="term" value="P:transmembrane transport"/>
    <property type="evidence" value="ECO:0007669"/>
    <property type="project" value="InterPro"/>
</dbReference>
<dbReference type="RefSeq" id="WP_160894772.1">
    <property type="nucleotide sequence ID" value="NZ_WUMU01000014.1"/>
</dbReference>
<keyword evidence="2 7" id="KW-0813">Transport</keyword>
<proteinExistence type="inferred from homology"/>
<accession>A0A6L7G5L1</accession>
<gene>
    <name evidence="9" type="ORF">GR170_12395</name>
</gene>
<evidence type="ECO:0000256" key="2">
    <source>
        <dbReference type="ARBA" id="ARBA00022448"/>
    </source>
</evidence>
<dbReference type="PANTHER" id="PTHR30151">
    <property type="entry name" value="ALKANE SULFONATE ABC TRANSPORTER-RELATED, MEMBRANE SUBUNIT"/>
    <property type="match status" value="1"/>
</dbReference>
<dbReference type="PROSITE" id="PS50928">
    <property type="entry name" value="ABC_TM1"/>
    <property type="match status" value="1"/>
</dbReference>
<feature type="transmembrane region" description="Helical" evidence="7">
    <location>
        <begin position="219"/>
        <end position="239"/>
    </location>
</feature>
<dbReference type="Pfam" id="PF00528">
    <property type="entry name" value="BPD_transp_1"/>
    <property type="match status" value="1"/>
</dbReference>
<evidence type="ECO:0000256" key="5">
    <source>
        <dbReference type="ARBA" id="ARBA00022989"/>
    </source>
</evidence>
<keyword evidence="4 7" id="KW-0812">Transmembrane</keyword>
<dbReference type="InterPro" id="IPR000515">
    <property type="entry name" value="MetI-like"/>
</dbReference>
<organism evidence="9 10">
    <name type="scientific">Pseudooceanicola albus</name>
    <dbReference type="NCBI Taxonomy" id="2692189"/>
    <lineage>
        <taxon>Bacteria</taxon>
        <taxon>Pseudomonadati</taxon>
        <taxon>Pseudomonadota</taxon>
        <taxon>Alphaproteobacteria</taxon>
        <taxon>Rhodobacterales</taxon>
        <taxon>Paracoccaceae</taxon>
        <taxon>Pseudooceanicola</taxon>
    </lineage>
</organism>
<dbReference type="Gene3D" id="1.10.3720.10">
    <property type="entry name" value="MetI-like"/>
    <property type="match status" value="1"/>
</dbReference>
<keyword evidence="3" id="KW-1003">Cell membrane</keyword>
<feature type="transmembrane region" description="Helical" evidence="7">
    <location>
        <begin position="64"/>
        <end position="87"/>
    </location>
</feature>
<dbReference type="InterPro" id="IPR035906">
    <property type="entry name" value="MetI-like_sf"/>
</dbReference>
<dbReference type="SUPFAM" id="SSF161098">
    <property type="entry name" value="MetI-like"/>
    <property type="match status" value="1"/>
</dbReference>